<name>E1SPX2_FERBD</name>
<evidence type="ECO:0000259" key="2">
    <source>
        <dbReference type="Pfam" id="PF03372"/>
    </source>
</evidence>
<dbReference type="PROSITE" id="PS51257">
    <property type="entry name" value="PROKAR_LIPOPROTEIN"/>
    <property type="match status" value="1"/>
</dbReference>
<dbReference type="HOGENOM" id="CLU_083563_0_0_6"/>
<dbReference type="InterPro" id="IPR036691">
    <property type="entry name" value="Endo/exonu/phosph_ase_sf"/>
</dbReference>
<dbReference type="Pfam" id="PF03372">
    <property type="entry name" value="Exo_endo_phos"/>
    <property type="match status" value="1"/>
</dbReference>
<dbReference type="STRING" id="550540.Fbal_1563"/>
<dbReference type="EMBL" id="CP002209">
    <property type="protein sequence ID" value="ADN75767.1"/>
    <property type="molecule type" value="Genomic_DNA"/>
</dbReference>
<dbReference type="InterPro" id="IPR005135">
    <property type="entry name" value="Endo/exonuclease/phosphatase"/>
</dbReference>
<protein>
    <submittedName>
        <fullName evidence="3">Endonuclease/exonuclease/phosphatase</fullName>
    </submittedName>
</protein>
<gene>
    <name evidence="3" type="ordered locus">Fbal_1563</name>
</gene>
<dbReference type="GO" id="GO:0004519">
    <property type="term" value="F:endonuclease activity"/>
    <property type="evidence" value="ECO:0007669"/>
    <property type="project" value="UniProtKB-KW"/>
</dbReference>
<dbReference type="NCBIfam" id="NF003840">
    <property type="entry name" value="PRK05421.1-2"/>
    <property type="match status" value="1"/>
</dbReference>
<keyword evidence="3" id="KW-0378">Hydrolase</keyword>
<dbReference type="GO" id="GO:0004527">
    <property type="term" value="F:exonuclease activity"/>
    <property type="evidence" value="ECO:0007669"/>
    <property type="project" value="UniProtKB-KW"/>
</dbReference>
<keyword evidence="3" id="KW-0255">Endonuclease</keyword>
<sequence length="293" mass="32171">MRLFPTLVSLLLLFSLSGCPMPPEHAVTLDHPAPASLALPEDDLRLLNWNIYKQLDNPQWQHEFGGLINDYRPQLITLQETNLPSVLLPPLTSEHGYVFAPNLVLNKRTLSGVMTAATIAPSDQLSLLSDVKEPISNTPKVALITEYQLAPSGQVLLVANIHAINFVSNQDFATQVSALERRLAKHQGPMILSGDFNTWSPARLKLLAAATSRLGLQPVSFSQDERTRFFGSPLDHIFHSTDLAVVPGSAKVFDDTDSSDHQPMMVGFRYQAQGFADAEIGSKLDAIPLQTVE</sequence>
<proteinExistence type="predicted"/>
<accession>E1SPX2</accession>
<dbReference type="Gene3D" id="3.60.10.10">
    <property type="entry name" value="Endonuclease/exonuclease/phosphatase"/>
    <property type="match status" value="1"/>
</dbReference>
<dbReference type="OrthoDB" id="9793162at2"/>
<feature type="domain" description="Endonuclease/exonuclease/phosphatase" evidence="2">
    <location>
        <begin position="48"/>
        <end position="261"/>
    </location>
</feature>
<dbReference type="NCBIfam" id="NF003842">
    <property type="entry name" value="PRK05421.1-4"/>
    <property type="match status" value="1"/>
</dbReference>
<dbReference type="RefSeq" id="WP_013345073.1">
    <property type="nucleotide sequence ID" value="NC_014541.1"/>
</dbReference>
<dbReference type="SUPFAM" id="SSF56219">
    <property type="entry name" value="DNase I-like"/>
    <property type="match status" value="1"/>
</dbReference>
<keyword evidence="3" id="KW-0540">Nuclease</keyword>
<keyword evidence="1" id="KW-0732">Signal</keyword>
<evidence type="ECO:0000313" key="4">
    <source>
        <dbReference type="Proteomes" id="UP000006683"/>
    </source>
</evidence>
<dbReference type="GeneID" id="67181778"/>
<feature type="signal peptide" evidence="1">
    <location>
        <begin position="1"/>
        <end position="26"/>
    </location>
</feature>
<dbReference type="KEGG" id="fbl:Fbal_1563"/>
<keyword evidence="3" id="KW-0269">Exonuclease</keyword>
<reference evidence="3 4" key="1">
    <citation type="journal article" date="2010" name="Stand. Genomic Sci.">
        <title>Complete genome sequence of Ferrimonas balearica type strain (PAT).</title>
        <authorList>
            <person name="Nolan M."/>
            <person name="Sikorski J."/>
            <person name="Davenport K."/>
            <person name="Lucas S."/>
            <person name="Glavina Del Rio T."/>
            <person name="Tice H."/>
            <person name="Cheng J."/>
            <person name="Goodwin L."/>
            <person name="Pitluck S."/>
            <person name="Liolios K."/>
            <person name="Ivanova N."/>
            <person name="Mavromatis K."/>
            <person name="Ovchinnikova G."/>
            <person name="Pati A."/>
            <person name="Chen A."/>
            <person name="Palaniappan K."/>
            <person name="Land M."/>
            <person name="Hauser L."/>
            <person name="Chang Y."/>
            <person name="Jeffries C."/>
            <person name="Tapia R."/>
            <person name="Brettin T."/>
            <person name="Detter J."/>
            <person name="Han C."/>
            <person name="Yasawong M."/>
            <person name="Rohde M."/>
            <person name="Tindall B."/>
            <person name="Goker M."/>
            <person name="Woyke T."/>
            <person name="Bristow J."/>
            <person name="Eisen J."/>
            <person name="Markowitz V."/>
            <person name="Hugenholtz P."/>
            <person name="Kyrpides N."/>
            <person name="Klenk H."/>
            <person name="Lapidus A."/>
        </authorList>
    </citation>
    <scope>NUCLEOTIDE SEQUENCE [LARGE SCALE GENOMIC DNA]</scope>
    <source>
        <strain evidence="4">DSM 9799 / CCM 4581 / KCTC 23876 / PAT</strain>
    </source>
</reference>
<dbReference type="AlphaFoldDB" id="E1SPX2"/>
<dbReference type="Proteomes" id="UP000006683">
    <property type="component" value="Chromosome"/>
</dbReference>
<organism evidence="3 4">
    <name type="scientific">Ferrimonas balearica (strain DSM 9799 / CCM 4581 / KCTC 23876 / PAT)</name>
    <dbReference type="NCBI Taxonomy" id="550540"/>
    <lineage>
        <taxon>Bacteria</taxon>
        <taxon>Pseudomonadati</taxon>
        <taxon>Pseudomonadota</taxon>
        <taxon>Gammaproteobacteria</taxon>
        <taxon>Alteromonadales</taxon>
        <taxon>Ferrimonadaceae</taxon>
        <taxon>Ferrimonas</taxon>
    </lineage>
</organism>
<feature type="chain" id="PRO_5005672721" evidence="1">
    <location>
        <begin position="27"/>
        <end position="293"/>
    </location>
</feature>
<keyword evidence="4" id="KW-1185">Reference proteome</keyword>
<evidence type="ECO:0000256" key="1">
    <source>
        <dbReference type="SAM" id="SignalP"/>
    </source>
</evidence>
<dbReference type="eggNOG" id="COG3021">
    <property type="taxonomic scope" value="Bacteria"/>
</dbReference>
<evidence type="ECO:0000313" key="3">
    <source>
        <dbReference type="EMBL" id="ADN75767.1"/>
    </source>
</evidence>